<reference evidence="6 7" key="1">
    <citation type="submission" date="2017-07" db="EMBL/GenBank/DDBJ databases">
        <title>Leptospira spp. isolated from tropical soils.</title>
        <authorList>
            <person name="Thibeaux R."/>
            <person name="Iraola G."/>
            <person name="Ferres I."/>
            <person name="Bierque E."/>
            <person name="Girault D."/>
            <person name="Soupe-Gilbert M.-E."/>
            <person name="Picardeau M."/>
            <person name="Goarant C."/>
        </authorList>
    </citation>
    <scope>NUCLEOTIDE SEQUENCE [LARGE SCALE GENOMIC DNA]</scope>
    <source>
        <strain evidence="4 7">FH2-B-C1</strain>
        <strain evidence="5 6">FH2-B-D1</strain>
    </source>
</reference>
<evidence type="ECO:0000313" key="5">
    <source>
        <dbReference type="EMBL" id="PJZ62373.1"/>
    </source>
</evidence>
<dbReference type="Proteomes" id="UP000232149">
    <property type="component" value="Unassembled WGS sequence"/>
</dbReference>
<organism evidence="4 7">
    <name type="scientific">Leptospira adleri</name>
    <dbReference type="NCBI Taxonomy" id="2023186"/>
    <lineage>
        <taxon>Bacteria</taxon>
        <taxon>Pseudomonadati</taxon>
        <taxon>Spirochaetota</taxon>
        <taxon>Spirochaetia</taxon>
        <taxon>Leptospirales</taxon>
        <taxon>Leptospiraceae</taxon>
        <taxon>Leptospira</taxon>
    </lineage>
</organism>
<name>A0A2M9YRN8_9LEPT</name>
<evidence type="ECO:0000313" key="6">
    <source>
        <dbReference type="Proteomes" id="UP000232149"/>
    </source>
</evidence>
<evidence type="ECO:0000256" key="2">
    <source>
        <dbReference type="SAM" id="Phobius"/>
    </source>
</evidence>
<accession>A0A2M9YRN8</accession>
<dbReference type="PANTHER" id="PTHR48081:SF8">
    <property type="entry name" value="ALPHA_BETA HYDROLASE FOLD-3 DOMAIN-CONTAINING PROTEIN-RELATED"/>
    <property type="match status" value="1"/>
</dbReference>
<dbReference type="Gene3D" id="3.40.50.1820">
    <property type="entry name" value="alpha/beta hydrolase"/>
    <property type="match status" value="1"/>
</dbReference>
<evidence type="ECO:0000313" key="4">
    <source>
        <dbReference type="EMBL" id="PJZ54213.1"/>
    </source>
</evidence>
<dbReference type="AlphaFoldDB" id="A0A2M9YRN8"/>
<protein>
    <recommendedName>
        <fullName evidence="3">Alpha/beta hydrolase fold-3 domain-containing protein</fullName>
    </recommendedName>
</protein>
<comment type="caution">
    <text evidence="4">The sequence shown here is derived from an EMBL/GenBank/DDBJ whole genome shotgun (WGS) entry which is preliminary data.</text>
</comment>
<sequence>MKRTKSSSRAFAKTSRRSYTNFCPEFLRSRSQTQKLPENFFRGNMKRIFSISVLILLFGFAYLIWNPMPVLKFVLKNTNVMNLIRKDSPLPTKEITERHSVEIVEVEGAKGIWLDKKNSANGVLIYLHGGAYIKGPFAAQWKYVSRMIQKTSTAAFVVDYGMPPNSPFPKGLNGVVSLIETLQDRKSLPNRWFLLGDSAGGGLAVAVAYQLRERRRTLPRGLILMSPWLDLSMENPDSLLTAKDDPMLTKEFLIQSAKEYAPGKDLKDPLLSPVYGNVKGLPPILLQIGTSEIFLADNRKFYESCKNNGVEIQYEEYPEAFHVFMMLNVLKEARKAVRSQIDFIEKTKSNPL</sequence>
<dbReference type="Pfam" id="PF07859">
    <property type="entry name" value="Abhydrolase_3"/>
    <property type="match status" value="1"/>
</dbReference>
<keyword evidence="1" id="KW-0378">Hydrolase</keyword>
<dbReference type="EMBL" id="NPDU01000017">
    <property type="protein sequence ID" value="PJZ62373.1"/>
    <property type="molecule type" value="Genomic_DNA"/>
</dbReference>
<evidence type="ECO:0000313" key="7">
    <source>
        <dbReference type="Proteomes" id="UP000232188"/>
    </source>
</evidence>
<feature type="transmembrane region" description="Helical" evidence="2">
    <location>
        <begin position="48"/>
        <end position="65"/>
    </location>
</feature>
<gene>
    <name evidence="5" type="ORF">CH376_08445</name>
    <name evidence="4" type="ORF">CH380_06835</name>
</gene>
<feature type="domain" description="Alpha/beta hydrolase fold-3" evidence="3">
    <location>
        <begin position="124"/>
        <end position="325"/>
    </location>
</feature>
<dbReference type="PANTHER" id="PTHR48081">
    <property type="entry name" value="AB HYDROLASE SUPERFAMILY PROTEIN C4A8.06C"/>
    <property type="match status" value="1"/>
</dbReference>
<evidence type="ECO:0000256" key="1">
    <source>
        <dbReference type="ARBA" id="ARBA00022801"/>
    </source>
</evidence>
<keyword evidence="6" id="KW-1185">Reference proteome</keyword>
<keyword evidence="2" id="KW-1133">Transmembrane helix</keyword>
<evidence type="ECO:0000259" key="3">
    <source>
        <dbReference type="Pfam" id="PF07859"/>
    </source>
</evidence>
<dbReference type="SUPFAM" id="SSF53474">
    <property type="entry name" value="alpha/beta-Hydrolases"/>
    <property type="match status" value="1"/>
</dbReference>
<keyword evidence="2" id="KW-0812">Transmembrane</keyword>
<dbReference type="InterPro" id="IPR029058">
    <property type="entry name" value="AB_hydrolase_fold"/>
</dbReference>
<dbReference type="InterPro" id="IPR013094">
    <property type="entry name" value="AB_hydrolase_3"/>
</dbReference>
<dbReference type="Proteomes" id="UP000232188">
    <property type="component" value="Unassembled WGS sequence"/>
</dbReference>
<proteinExistence type="predicted"/>
<dbReference type="EMBL" id="NPDV01000004">
    <property type="protein sequence ID" value="PJZ54213.1"/>
    <property type="molecule type" value="Genomic_DNA"/>
</dbReference>
<keyword evidence="2" id="KW-0472">Membrane</keyword>
<dbReference type="GO" id="GO:0016787">
    <property type="term" value="F:hydrolase activity"/>
    <property type="evidence" value="ECO:0007669"/>
    <property type="project" value="UniProtKB-KW"/>
</dbReference>
<dbReference type="InterPro" id="IPR050300">
    <property type="entry name" value="GDXG_lipolytic_enzyme"/>
</dbReference>